<dbReference type="SUPFAM" id="SSF51161">
    <property type="entry name" value="Trimeric LpxA-like enzymes"/>
    <property type="match status" value="1"/>
</dbReference>
<evidence type="ECO:0000256" key="2">
    <source>
        <dbReference type="ARBA" id="ARBA00022679"/>
    </source>
</evidence>
<accession>A0AAN7YHK0</accession>
<evidence type="ECO:0000259" key="4">
    <source>
        <dbReference type="SMART" id="SM01266"/>
    </source>
</evidence>
<dbReference type="PROSITE" id="PS00101">
    <property type="entry name" value="HEXAPEP_TRANSFERASES"/>
    <property type="match status" value="1"/>
</dbReference>
<keyword evidence="2" id="KW-0808">Transferase</keyword>
<dbReference type="InterPro" id="IPR011004">
    <property type="entry name" value="Trimer_LpxA-like_sf"/>
</dbReference>
<dbReference type="PANTHER" id="PTHR23416:SF54">
    <property type="entry name" value="ACETYLTRANSFERASE, CYSE_LACA_LPXA_NODL FAMILY (AFU_ORTHOLOGUE AFUA_2G08430)-RELATED"/>
    <property type="match status" value="1"/>
</dbReference>
<name>A0AAN7YHK0_9PEZI</name>
<feature type="domain" description="Maltose/galactoside acetyltransferase" evidence="4">
    <location>
        <begin position="9"/>
        <end position="63"/>
    </location>
</feature>
<gene>
    <name evidence="5" type="ORF">LTR62_007848</name>
</gene>
<dbReference type="Pfam" id="PF14602">
    <property type="entry name" value="Hexapep_2"/>
    <property type="match status" value="1"/>
</dbReference>
<dbReference type="Pfam" id="PF12464">
    <property type="entry name" value="Mac"/>
    <property type="match status" value="1"/>
</dbReference>
<dbReference type="GO" id="GO:0008374">
    <property type="term" value="F:O-acyltransferase activity"/>
    <property type="evidence" value="ECO:0007669"/>
    <property type="project" value="TreeGrafter"/>
</dbReference>
<evidence type="ECO:0000313" key="6">
    <source>
        <dbReference type="Proteomes" id="UP001310890"/>
    </source>
</evidence>
<dbReference type="SMART" id="SM01266">
    <property type="entry name" value="Mac"/>
    <property type="match status" value="1"/>
</dbReference>
<dbReference type="InterPro" id="IPR024688">
    <property type="entry name" value="Mac_dom"/>
</dbReference>
<organism evidence="5 6">
    <name type="scientific">Meristemomyces frigidus</name>
    <dbReference type="NCBI Taxonomy" id="1508187"/>
    <lineage>
        <taxon>Eukaryota</taxon>
        <taxon>Fungi</taxon>
        <taxon>Dikarya</taxon>
        <taxon>Ascomycota</taxon>
        <taxon>Pezizomycotina</taxon>
        <taxon>Dothideomycetes</taxon>
        <taxon>Dothideomycetidae</taxon>
        <taxon>Mycosphaerellales</taxon>
        <taxon>Teratosphaeriaceae</taxon>
        <taxon>Meristemomyces</taxon>
    </lineage>
</organism>
<dbReference type="CDD" id="cd03357">
    <property type="entry name" value="LbH_MAT_GAT"/>
    <property type="match status" value="1"/>
</dbReference>
<dbReference type="InterPro" id="IPR018357">
    <property type="entry name" value="Hexapep_transf_CS"/>
</dbReference>
<feature type="region of interest" description="Disordered" evidence="3">
    <location>
        <begin position="56"/>
        <end position="76"/>
    </location>
</feature>
<dbReference type="Gene3D" id="2.160.10.10">
    <property type="entry name" value="Hexapeptide repeat proteins"/>
    <property type="match status" value="1"/>
</dbReference>
<dbReference type="AlphaFoldDB" id="A0AAN7YHK0"/>
<dbReference type="GO" id="GO:0016407">
    <property type="term" value="F:acetyltransferase activity"/>
    <property type="evidence" value="ECO:0007669"/>
    <property type="project" value="InterPro"/>
</dbReference>
<evidence type="ECO:0000256" key="3">
    <source>
        <dbReference type="SAM" id="MobiDB-lite"/>
    </source>
</evidence>
<dbReference type="PANTHER" id="PTHR23416">
    <property type="entry name" value="SIALIC ACID SYNTHASE-RELATED"/>
    <property type="match status" value="1"/>
</dbReference>
<dbReference type="EMBL" id="JAVRRL010000078">
    <property type="protein sequence ID" value="KAK5108788.1"/>
    <property type="molecule type" value="Genomic_DNA"/>
</dbReference>
<reference evidence="5" key="1">
    <citation type="submission" date="2023-08" db="EMBL/GenBank/DDBJ databases">
        <title>Black Yeasts Isolated from many extreme environments.</title>
        <authorList>
            <person name="Coleine C."/>
            <person name="Stajich J.E."/>
            <person name="Selbmann L."/>
        </authorList>
    </citation>
    <scope>NUCLEOTIDE SEQUENCE</scope>
    <source>
        <strain evidence="5">CCFEE 5401</strain>
    </source>
</reference>
<evidence type="ECO:0000313" key="5">
    <source>
        <dbReference type="EMBL" id="KAK5108788.1"/>
    </source>
</evidence>
<dbReference type="InterPro" id="IPR001451">
    <property type="entry name" value="Hexapep"/>
</dbReference>
<dbReference type="Proteomes" id="UP001310890">
    <property type="component" value="Unassembled WGS sequence"/>
</dbReference>
<evidence type="ECO:0000256" key="1">
    <source>
        <dbReference type="ARBA" id="ARBA00007274"/>
    </source>
</evidence>
<protein>
    <recommendedName>
        <fullName evidence="4">Maltose/galactoside acetyltransferase domain-containing protein</fullName>
    </recommendedName>
</protein>
<dbReference type="InterPro" id="IPR051159">
    <property type="entry name" value="Hexapeptide_acetyltransf"/>
</dbReference>
<sequence length="237" mass="25703">MPDEMSENKARSLRGELYYAFSPEMAKERYRCHAAVERYNNAGDVSRRKRVELWRGISGDPTQLPPQTAGTTEDEDEAQFTHDPIIEPPFHCDYGTNILLGSGVYINFNCTILDTCRVSIGARTLFGPNVQLYSATHPLDPEVRRGTEGPEMGGQITVGEDCWIGGSVVVLPGITVGKGAVVGAGSVVTKDVAPYTIVAGNPARKLRDVPRGTKAEVTSGALAALERDQAREKSLRP</sequence>
<comment type="caution">
    <text evidence="5">The sequence shown here is derived from an EMBL/GenBank/DDBJ whole genome shotgun (WGS) entry which is preliminary data.</text>
</comment>
<comment type="similarity">
    <text evidence="1">Belongs to the transferase hexapeptide repeat family.</text>
</comment>
<proteinExistence type="inferred from homology"/>